<name>A0AAW4FJU2_9HYPH</name>
<proteinExistence type="predicted"/>
<gene>
    <name evidence="1" type="ORF">GFB56_16325</name>
</gene>
<evidence type="ECO:0000313" key="2">
    <source>
        <dbReference type="Proteomes" id="UP000744980"/>
    </source>
</evidence>
<sequence>MDQGTLGKIAAILNAGSTNYSVFLKLYEVQLGSQIDSTAIVQMVLGTGAVLGGIEEVQSGSVWPEVMEAVLYVGDSSAGPSSTALKSGQFTSLVELLKAQVDTMVKTSATIETFWLSNGHPAYPVFWDFAFLFRTDATATIFIGASSD</sequence>
<comment type="caution">
    <text evidence="1">The sequence shown here is derived from an EMBL/GenBank/DDBJ whole genome shotgun (WGS) entry which is preliminary data.</text>
</comment>
<protein>
    <submittedName>
        <fullName evidence="1">Uncharacterized protein</fullName>
    </submittedName>
</protein>
<keyword evidence="2" id="KW-1185">Reference proteome</keyword>
<dbReference type="AlphaFoldDB" id="A0AAW4FJU2"/>
<reference evidence="1 2" key="1">
    <citation type="submission" date="2020-01" db="EMBL/GenBank/DDBJ databases">
        <title>Draft genome assembly of Ensifer adhaerens T173.</title>
        <authorList>
            <person name="Craig J.E."/>
            <person name="Stinchcombe J.R."/>
        </authorList>
    </citation>
    <scope>NUCLEOTIDE SEQUENCE [LARGE SCALE GENOMIC DNA]</scope>
    <source>
        <strain evidence="1 2">T173</strain>
    </source>
</reference>
<evidence type="ECO:0000313" key="1">
    <source>
        <dbReference type="EMBL" id="MBM3092369.1"/>
    </source>
</evidence>
<dbReference type="EMBL" id="WXFA01000009">
    <property type="protein sequence ID" value="MBM3092369.1"/>
    <property type="molecule type" value="Genomic_DNA"/>
</dbReference>
<organism evidence="1 2">
    <name type="scientific">Ensifer canadensis</name>
    <dbReference type="NCBI Taxonomy" id="555315"/>
    <lineage>
        <taxon>Bacteria</taxon>
        <taxon>Pseudomonadati</taxon>
        <taxon>Pseudomonadota</taxon>
        <taxon>Alphaproteobacteria</taxon>
        <taxon>Hyphomicrobiales</taxon>
        <taxon>Rhizobiaceae</taxon>
        <taxon>Sinorhizobium/Ensifer group</taxon>
        <taxon>Ensifer</taxon>
    </lineage>
</organism>
<accession>A0AAW4FJU2</accession>
<dbReference type="RefSeq" id="WP_025427724.1">
    <property type="nucleotide sequence ID" value="NZ_CP083370.1"/>
</dbReference>
<dbReference type="Proteomes" id="UP000744980">
    <property type="component" value="Unassembled WGS sequence"/>
</dbReference>